<dbReference type="Proteomes" id="UP001054945">
    <property type="component" value="Unassembled WGS sequence"/>
</dbReference>
<feature type="region of interest" description="Disordered" evidence="1">
    <location>
        <begin position="64"/>
        <end position="83"/>
    </location>
</feature>
<evidence type="ECO:0000313" key="3">
    <source>
        <dbReference type="Proteomes" id="UP001054945"/>
    </source>
</evidence>
<name>A0AAV4PZK1_CAEEX</name>
<protein>
    <submittedName>
        <fullName evidence="2">Uncharacterized protein</fullName>
    </submittedName>
</protein>
<reference evidence="2 3" key="1">
    <citation type="submission" date="2021-06" db="EMBL/GenBank/DDBJ databases">
        <title>Caerostris extrusa draft genome.</title>
        <authorList>
            <person name="Kono N."/>
            <person name="Arakawa K."/>
        </authorList>
    </citation>
    <scope>NUCLEOTIDE SEQUENCE [LARGE SCALE GENOMIC DNA]</scope>
</reference>
<sequence length="99" mass="11632">MARICLHQKPLFRLKVKRLIMTKQLMCETLEEPKQQLSGPHKASHHLPYFLRPSESVIERPLRVSPKGDLSSGQEECHPSWGDKLFFRPPRSIIERHHE</sequence>
<evidence type="ECO:0000313" key="2">
    <source>
        <dbReference type="EMBL" id="GIY01557.1"/>
    </source>
</evidence>
<evidence type="ECO:0000256" key="1">
    <source>
        <dbReference type="SAM" id="MobiDB-lite"/>
    </source>
</evidence>
<keyword evidence="3" id="KW-1185">Reference proteome</keyword>
<accession>A0AAV4PZK1</accession>
<proteinExistence type="predicted"/>
<comment type="caution">
    <text evidence="2">The sequence shown here is derived from an EMBL/GenBank/DDBJ whole genome shotgun (WGS) entry which is preliminary data.</text>
</comment>
<gene>
    <name evidence="2" type="ORF">CEXT_594471</name>
</gene>
<dbReference type="EMBL" id="BPLR01005338">
    <property type="protein sequence ID" value="GIY01557.1"/>
    <property type="molecule type" value="Genomic_DNA"/>
</dbReference>
<dbReference type="AlphaFoldDB" id="A0AAV4PZK1"/>
<organism evidence="2 3">
    <name type="scientific">Caerostris extrusa</name>
    <name type="common">Bark spider</name>
    <name type="synonym">Caerostris bankana</name>
    <dbReference type="NCBI Taxonomy" id="172846"/>
    <lineage>
        <taxon>Eukaryota</taxon>
        <taxon>Metazoa</taxon>
        <taxon>Ecdysozoa</taxon>
        <taxon>Arthropoda</taxon>
        <taxon>Chelicerata</taxon>
        <taxon>Arachnida</taxon>
        <taxon>Araneae</taxon>
        <taxon>Araneomorphae</taxon>
        <taxon>Entelegynae</taxon>
        <taxon>Araneoidea</taxon>
        <taxon>Araneidae</taxon>
        <taxon>Caerostris</taxon>
    </lineage>
</organism>